<protein>
    <recommendedName>
        <fullName evidence="1">non-specific serine/threonine protein kinase</fullName>
        <ecNumber evidence="1">2.7.11.1</ecNumber>
    </recommendedName>
</protein>
<evidence type="ECO:0000259" key="12">
    <source>
        <dbReference type="PROSITE" id="PS50006"/>
    </source>
</evidence>
<keyword evidence="6 9" id="KW-0067">ATP-binding</keyword>
<evidence type="ECO:0000259" key="13">
    <source>
        <dbReference type="PROSITE" id="PS50011"/>
    </source>
</evidence>
<evidence type="ECO:0000256" key="11">
    <source>
        <dbReference type="SAM" id="MobiDB-lite"/>
    </source>
</evidence>
<dbReference type="Gene3D" id="1.10.510.10">
    <property type="entry name" value="Transferase(Phosphotransferase) domain 1"/>
    <property type="match status" value="1"/>
</dbReference>
<dbReference type="PROSITE" id="PS00108">
    <property type="entry name" value="PROTEIN_KINASE_ST"/>
    <property type="match status" value="1"/>
</dbReference>
<dbReference type="EMBL" id="AJWJ01000365">
    <property type="protein sequence ID" value="KAF2071533.1"/>
    <property type="molecule type" value="Genomic_DNA"/>
</dbReference>
<dbReference type="SMART" id="SM00220">
    <property type="entry name" value="S_TKc"/>
    <property type="match status" value="1"/>
</dbReference>
<dbReference type="InterPro" id="IPR008271">
    <property type="entry name" value="Ser/Thr_kinase_AS"/>
</dbReference>
<dbReference type="SUPFAM" id="SSF56112">
    <property type="entry name" value="Protein kinase-like (PK-like)"/>
    <property type="match status" value="1"/>
</dbReference>
<evidence type="ECO:0000313" key="14">
    <source>
        <dbReference type="EMBL" id="KAF2071533.1"/>
    </source>
</evidence>
<dbReference type="EC" id="2.7.11.1" evidence="1"/>
<dbReference type="InterPro" id="IPR000719">
    <property type="entry name" value="Prot_kinase_dom"/>
</dbReference>
<dbReference type="PROSITE" id="PS50006">
    <property type="entry name" value="FHA_DOMAIN"/>
    <property type="match status" value="1"/>
</dbReference>
<evidence type="ECO:0000313" key="15">
    <source>
        <dbReference type="Proteomes" id="UP000695562"/>
    </source>
</evidence>
<dbReference type="Proteomes" id="UP000695562">
    <property type="component" value="Unassembled WGS sequence"/>
</dbReference>
<keyword evidence="2 10" id="KW-0723">Serine/threonine-protein kinase</keyword>
<feature type="domain" description="FHA" evidence="12">
    <location>
        <begin position="63"/>
        <end position="112"/>
    </location>
</feature>
<dbReference type="Pfam" id="PF00069">
    <property type="entry name" value="Pkinase"/>
    <property type="match status" value="1"/>
</dbReference>
<feature type="domain" description="Protein kinase" evidence="13">
    <location>
        <begin position="164"/>
        <end position="443"/>
    </location>
</feature>
<evidence type="ECO:0000256" key="7">
    <source>
        <dbReference type="ARBA" id="ARBA00047899"/>
    </source>
</evidence>
<comment type="catalytic activity">
    <reaction evidence="8">
        <text>L-seryl-[protein] + ATP = O-phospho-L-seryl-[protein] + ADP + H(+)</text>
        <dbReference type="Rhea" id="RHEA:17989"/>
        <dbReference type="Rhea" id="RHEA-COMP:9863"/>
        <dbReference type="Rhea" id="RHEA-COMP:11604"/>
        <dbReference type="ChEBI" id="CHEBI:15378"/>
        <dbReference type="ChEBI" id="CHEBI:29999"/>
        <dbReference type="ChEBI" id="CHEBI:30616"/>
        <dbReference type="ChEBI" id="CHEBI:83421"/>
        <dbReference type="ChEBI" id="CHEBI:456216"/>
        <dbReference type="EC" id="2.7.11.1"/>
    </reaction>
</comment>
<comment type="catalytic activity">
    <reaction evidence="7">
        <text>L-threonyl-[protein] + ATP = O-phospho-L-threonyl-[protein] + ADP + H(+)</text>
        <dbReference type="Rhea" id="RHEA:46608"/>
        <dbReference type="Rhea" id="RHEA-COMP:11060"/>
        <dbReference type="Rhea" id="RHEA-COMP:11605"/>
        <dbReference type="ChEBI" id="CHEBI:15378"/>
        <dbReference type="ChEBI" id="CHEBI:30013"/>
        <dbReference type="ChEBI" id="CHEBI:30616"/>
        <dbReference type="ChEBI" id="CHEBI:61977"/>
        <dbReference type="ChEBI" id="CHEBI:456216"/>
        <dbReference type="EC" id="2.7.11.1"/>
    </reaction>
</comment>
<keyword evidence="3" id="KW-0808">Transferase</keyword>
<evidence type="ECO:0000256" key="10">
    <source>
        <dbReference type="RuleBase" id="RU000304"/>
    </source>
</evidence>
<dbReference type="PROSITE" id="PS00107">
    <property type="entry name" value="PROTEIN_KINASE_ATP"/>
    <property type="match status" value="1"/>
</dbReference>
<dbReference type="InterPro" id="IPR017441">
    <property type="entry name" value="Protein_kinase_ATP_BS"/>
</dbReference>
<dbReference type="SMART" id="SM00240">
    <property type="entry name" value="FHA"/>
    <property type="match status" value="1"/>
</dbReference>
<proteinExistence type="inferred from homology"/>
<dbReference type="OrthoDB" id="40902at2759"/>
<comment type="caution">
    <text evidence="14">The sequence shown here is derived from an EMBL/GenBank/DDBJ whole genome shotgun (WGS) entry which is preliminary data.</text>
</comment>
<dbReference type="GO" id="GO:0005524">
    <property type="term" value="F:ATP binding"/>
    <property type="evidence" value="ECO:0007669"/>
    <property type="project" value="UniProtKB-UniRule"/>
</dbReference>
<evidence type="ECO:0000256" key="8">
    <source>
        <dbReference type="ARBA" id="ARBA00048679"/>
    </source>
</evidence>
<dbReference type="InterPro" id="IPR000253">
    <property type="entry name" value="FHA_dom"/>
</dbReference>
<feature type="region of interest" description="Disordered" evidence="11">
    <location>
        <begin position="1"/>
        <end position="38"/>
    </location>
</feature>
<dbReference type="InterPro" id="IPR011009">
    <property type="entry name" value="Kinase-like_dom_sf"/>
</dbReference>
<evidence type="ECO:0000256" key="9">
    <source>
        <dbReference type="PROSITE-ProRule" id="PRU10141"/>
    </source>
</evidence>
<dbReference type="Pfam" id="PF00498">
    <property type="entry name" value="FHA"/>
    <property type="match status" value="1"/>
</dbReference>
<dbReference type="Gene3D" id="2.60.200.20">
    <property type="match status" value="1"/>
</dbReference>
<accession>A0A8J4UY73</accession>
<comment type="similarity">
    <text evidence="10">Belongs to the protein kinase superfamily.</text>
</comment>
<keyword evidence="15" id="KW-1185">Reference proteome</keyword>
<dbReference type="CDD" id="cd05117">
    <property type="entry name" value="STKc_CAMK"/>
    <property type="match status" value="1"/>
</dbReference>
<evidence type="ECO:0000256" key="3">
    <source>
        <dbReference type="ARBA" id="ARBA00022679"/>
    </source>
</evidence>
<dbReference type="GO" id="GO:0004674">
    <property type="term" value="F:protein serine/threonine kinase activity"/>
    <property type="evidence" value="ECO:0007669"/>
    <property type="project" value="UniProtKB-KW"/>
</dbReference>
<evidence type="ECO:0000256" key="4">
    <source>
        <dbReference type="ARBA" id="ARBA00022741"/>
    </source>
</evidence>
<dbReference type="InterPro" id="IPR008984">
    <property type="entry name" value="SMAD_FHA_dom_sf"/>
</dbReference>
<organism evidence="14 15">
    <name type="scientific">Polysphondylium violaceum</name>
    <dbReference type="NCBI Taxonomy" id="133409"/>
    <lineage>
        <taxon>Eukaryota</taxon>
        <taxon>Amoebozoa</taxon>
        <taxon>Evosea</taxon>
        <taxon>Eumycetozoa</taxon>
        <taxon>Dictyostelia</taxon>
        <taxon>Dictyosteliales</taxon>
        <taxon>Dictyosteliaceae</taxon>
        <taxon>Polysphondylium</taxon>
    </lineage>
</organism>
<evidence type="ECO:0000256" key="5">
    <source>
        <dbReference type="ARBA" id="ARBA00022777"/>
    </source>
</evidence>
<dbReference type="PROSITE" id="PS50011">
    <property type="entry name" value="PROTEIN_KINASE_DOM"/>
    <property type="match status" value="1"/>
</dbReference>
<dbReference type="SUPFAM" id="SSF49879">
    <property type="entry name" value="SMAD/FHA domain"/>
    <property type="match status" value="1"/>
</dbReference>
<name>A0A8J4UY73_9MYCE</name>
<reference evidence="14" key="1">
    <citation type="submission" date="2020-01" db="EMBL/GenBank/DDBJ databases">
        <title>Development of genomics and gene disruption for Polysphondylium violaceum indicates a role for the polyketide synthase stlB in stalk morphogenesis.</title>
        <authorList>
            <person name="Narita B."/>
            <person name="Kawabe Y."/>
            <person name="Kin K."/>
            <person name="Saito T."/>
            <person name="Gibbs R."/>
            <person name="Kuspa A."/>
            <person name="Muzny D."/>
            <person name="Queller D."/>
            <person name="Richards S."/>
            <person name="Strassman J."/>
            <person name="Sucgang R."/>
            <person name="Worley K."/>
            <person name="Schaap P."/>
        </authorList>
    </citation>
    <scope>NUCLEOTIDE SEQUENCE</scope>
    <source>
        <strain evidence="14">QSvi11</strain>
    </source>
</reference>
<evidence type="ECO:0000256" key="2">
    <source>
        <dbReference type="ARBA" id="ARBA00022527"/>
    </source>
</evidence>
<keyword evidence="5" id="KW-0418">Kinase</keyword>
<dbReference type="PANTHER" id="PTHR24347">
    <property type="entry name" value="SERINE/THREONINE-PROTEIN KINASE"/>
    <property type="match status" value="1"/>
</dbReference>
<evidence type="ECO:0000256" key="6">
    <source>
        <dbReference type="ARBA" id="ARBA00022840"/>
    </source>
</evidence>
<dbReference type="FunFam" id="1.10.510.10:FF:000571">
    <property type="entry name" value="Maternal embryonic leucine zipper kinase"/>
    <property type="match status" value="1"/>
</dbReference>
<gene>
    <name evidence="14" type="ORF">CYY_007158</name>
</gene>
<keyword evidence="4 9" id="KW-0547">Nucleotide-binding</keyword>
<feature type="binding site" evidence="9">
    <location>
        <position position="193"/>
    </location>
    <ligand>
        <name>ATP</name>
        <dbReference type="ChEBI" id="CHEBI:30616"/>
    </ligand>
</feature>
<sequence length="450" mass="50770">MMDVSNNANNTPPSPSPSSSCNNSQQSQTQSQPSQNANIDGILIPFDNRFEQIPISLGVGQYVMFGRLPSCHYCFTELIVSGTHCRIVKKTEDTLLVEDFSTNGTFINGKLIGKGKYQLLKSGDRLGLGRPSKDLDLSFVFKGSNQPTFYWEQTGIKKEIMKEYDFIRELGTGNFSVVYEGINKINGKRVAIKYINLKKFQSEPVKFHLQLNREIEILKMVSHENIISIQDIFYIDSEQQLFFILDLADGGELYDKIGYDRPLLNELEAKYVFKQILEAVLYLHNRGIAHRDLKPENILFIDDKNDPLKIKITDFGLARFINEGELARTLCGSPLYVAPEVIVSRTSCTTIPVNGYGKTCDAWSLGAILYIILSGTPPFDDDTDEEMLSTPKLFQQIVSGSYRFPERNWASISKLALDLVVKLLTVDPNQRYTIAQALNHPWITSSFPSS</sequence>
<dbReference type="AlphaFoldDB" id="A0A8J4UY73"/>
<evidence type="ECO:0000256" key="1">
    <source>
        <dbReference type="ARBA" id="ARBA00012513"/>
    </source>
</evidence>